<keyword evidence="2" id="KW-1133">Transmembrane helix</keyword>
<feature type="compositionally biased region" description="Low complexity" evidence="1">
    <location>
        <begin position="60"/>
        <end position="73"/>
    </location>
</feature>
<feature type="region of interest" description="Disordered" evidence="1">
    <location>
        <begin position="287"/>
        <end position="339"/>
    </location>
</feature>
<keyword evidence="2" id="KW-0472">Membrane</keyword>
<feature type="compositionally biased region" description="Low complexity" evidence="1">
    <location>
        <begin position="330"/>
        <end position="339"/>
    </location>
</feature>
<keyword evidence="4" id="KW-1185">Reference proteome</keyword>
<gene>
    <name evidence="3" type="ORF">IWZ03DRAFT_46210</name>
</gene>
<name>A0ABR1KF88_9PEZI</name>
<accession>A0ABR1KF88</accession>
<feature type="region of interest" description="Disordered" evidence="1">
    <location>
        <begin position="212"/>
        <end position="271"/>
    </location>
</feature>
<feature type="compositionally biased region" description="Basic residues" evidence="1">
    <location>
        <begin position="213"/>
        <end position="226"/>
    </location>
</feature>
<comment type="caution">
    <text evidence="3">The sequence shown here is derived from an EMBL/GenBank/DDBJ whole genome shotgun (WGS) entry which is preliminary data.</text>
</comment>
<protein>
    <submittedName>
        <fullName evidence="3">Uncharacterized protein</fullName>
    </submittedName>
</protein>
<evidence type="ECO:0000256" key="1">
    <source>
        <dbReference type="SAM" id="MobiDB-lite"/>
    </source>
</evidence>
<proteinExistence type="predicted"/>
<reference evidence="3 4" key="1">
    <citation type="submission" date="2024-04" db="EMBL/GenBank/DDBJ databases">
        <title>Phyllosticta paracitricarpa is synonymous to the EU quarantine fungus P. citricarpa based on phylogenomic analyses.</title>
        <authorList>
            <consortium name="Lawrence Berkeley National Laboratory"/>
            <person name="Van Ingen-Buijs V.A."/>
            <person name="Van Westerhoven A.C."/>
            <person name="Haridas S."/>
            <person name="Skiadas P."/>
            <person name="Martin F."/>
            <person name="Groenewald J.Z."/>
            <person name="Crous P.W."/>
            <person name="Seidl M.F."/>
        </authorList>
    </citation>
    <scope>NUCLEOTIDE SEQUENCE [LARGE SCALE GENOMIC DNA]</scope>
    <source>
        <strain evidence="3 4">CBS 123371</strain>
    </source>
</reference>
<feature type="transmembrane region" description="Helical" evidence="2">
    <location>
        <begin position="171"/>
        <end position="193"/>
    </location>
</feature>
<dbReference type="EMBL" id="JBBPHU010000010">
    <property type="protein sequence ID" value="KAK7513120.1"/>
    <property type="molecule type" value="Genomic_DNA"/>
</dbReference>
<organism evidence="3 4">
    <name type="scientific">Phyllosticta citriasiana</name>
    <dbReference type="NCBI Taxonomy" id="595635"/>
    <lineage>
        <taxon>Eukaryota</taxon>
        <taxon>Fungi</taxon>
        <taxon>Dikarya</taxon>
        <taxon>Ascomycota</taxon>
        <taxon>Pezizomycotina</taxon>
        <taxon>Dothideomycetes</taxon>
        <taxon>Dothideomycetes incertae sedis</taxon>
        <taxon>Botryosphaeriales</taxon>
        <taxon>Phyllostictaceae</taxon>
        <taxon>Phyllosticta</taxon>
    </lineage>
</organism>
<dbReference type="PROSITE" id="PS51257">
    <property type="entry name" value="PROKAR_LIPOPROTEIN"/>
    <property type="match status" value="1"/>
</dbReference>
<evidence type="ECO:0000256" key="2">
    <source>
        <dbReference type="SAM" id="Phobius"/>
    </source>
</evidence>
<feature type="region of interest" description="Disordered" evidence="1">
    <location>
        <begin position="1"/>
        <end position="23"/>
    </location>
</feature>
<evidence type="ECO:0000313" key="4">
    <source>
        <dbReference type="Proteomes" id="UP001363622"/>
    </source>
</evidence>
<evidence type="ECO:0000313" key="3">
    <source>
        <dbReference type="EMBL" id="KAK7513120.1"/>
    </source>
</evidence>
<sequence length="339" mass="36991">MRPQPPATQLLVDPSFPATTPPPTLSSSCGATVILQLTILLTAHVLAKRGCQALDWSCTTRPPAAPQTSSTAAGRAPSHHAAGTEMPAIPPIFDNESPSLAHSSSPFSFARGLGFFRSHQILPDGSSLFANANPPSSRLVRRQQFRQDSSSTSGYIPLVYDDLNSGPSPGAVVGIVLGAVIGFLLVVWLFYAVAAMGGSRAYAADEEVVVRERRPRSTRSRRSRRSSRPEIREISRSPGRRQRIVVEERRSSVPPAPRPRSRSVVVEERVSERERRVDGDDIVEVIEETSPPRRVSSRRNSGYRSVDPDRFAGGNFPQRPVPSNGKKGRTTTTRRTIID</sequence>
<dbReference type="Proteomes" id="UP001363622">
    <property type="component" value="Unassembled WGS sequence"/>
</dbReference>
<keyword evidence="2" id="KW-0812">Transmembrane</keyword>
<feature type="region of interest" description="Disordered" evidence="1">
    <location>
        <begin position="60"/>
        <end position="94"/>
    </location>
</feature>